<dbReference type="InterPro" id="IPR036116">
    <property type="entry name" value="FN3_sf"/>
</dbReference>
<protein>
    <recommendedName>
        <fullName evidence="7">Por secretion system C-terminal sorting domain-containing protein</fullName>
    </recommendedName>
</protein>
<dbReference type="InterPro" id="IPR026444">
    <property type="entry name" value="Secre_tail"/>
</dbReference>
<accession>A0ABM8UTX9</accession>
<dbReference type="InterPro" id="IPR036514">
    <property type="entry name" value="SGNH_hydro_sf"/>
</dbReference>
<comment type="caution">
    <text evidence="5">The sequence shown here is derived from an EMBL/GenBank/DDBJ whole genome shotgun (WGS) entry which is preliminary data.</text>
</comment>
<sequence>MNFTHKLFTLLLLLIFSSQIASGQRFFAVAFNKLPKDMQLYAREDDNTAEVQIAGKIEATGWEHMSVVTFRNNKRIGYHKDTLIYGGQSSASFDMKPTIKAEMADYDFAIYACKSADSVLIVKRTDVVAGDFYVISGQSNAAATHFGSWTNKYARTIARIPDGNPSIGIGDTLWIPSSWSWPYAGAWGVELQKRILEKDSIPTCVINGALPGSYISYHVDRNAQDPASATLYGLLYRRIKAARPKRIRAFFWYQGEQEAIEDIKNYDQQYDKLFKYWQTDYPEVEKYIVVQIPVLFNPFYEAGKIREFQRKTKYIYPKTDHFNVNGMPGFDGIHYSLAGYQEMGRRFFEFIQPMYYGSTDTSNVACPDVQKVFYSSEKKDEIKLYFDAGQSLVWPKDTLVEDVKGSKFLKGLKDVFFFDGDETKPADITSGTASKNVVILKLNSASAAKNLTYLPAYKGEKVDTYYGPFLKNKRDLGAFSFQELPIADALIFPVFQAKESDAGTVIVSWESAGAESFVFERKGPGDAGYAPVEDYDGKALSYEDKNVAPDETYSYRIQAFSKASESQVKTTSVKMLPLLSVEPSGNALFWKIYPNPVADFLSVEFRNPVTGTISLFNAAGKAVHSAELKSENHYQANVTFLPAGLYILSVDQSGKNPISQKIIKQ</sequence>
<evidence type="ECO:0000313" key="6">
    <source>
        <dbReference type="Proteomes" id="UP000679725"/>
    </source>
</evidence>
<dbReference type="CDD" id="cd00063">
    <property type="entry name" value="FN3"/>
    <property type="match status" value="1"/>
</dbReference>
<dbReference type="InterPro" id="IPR013783">
    <property type="entry name" value="Ig-like_fold"/>
</dbReference>
<evidence type="ECO:0000256" key="1">
    <source>
        <dbReference type="ARBA" id="ARBA00022801"/>
    </source>
</evidence>
<dbReference type="Proteomes" id="UP000679725">
    <property type="component" value="Unassembled WGS sequence"/>
</dbReference>
<dbReference type="EMBL" id="CAJRAU010000005">
    <property type="protein sequence ID" value="CAG5071790.1"/>
    <property type="molecule type" value="Genomic_DNA"/>
</dbReference>
<keyword evidence="2" id="KW-0732">Signal</keyword>
<dbReference type="InterPro" id="IPR005181">
    <property type="entry name" value="SASA"/>
</dbReference>
<feature type="domain" description="Secretion system C-terminal sorting" evidence="4">
    <location>
        <begin position="592"/>
        <end position="663"/>
    </location>
</feature>
<evidence type="ECO:0000256" key="2">
    <source>
        <dbReference type="SAM" id="SignalP"/>
    </source>
</evidence>
<evidence type="ECO:0000259" key="4">
    <source>
        <dbReference type="Pfam" id="PF18962"/>
    </source>
</evidence>
<dbReference type="Gene3D" id="2.60.40.10">
    <property type="entry name" value="Immunoglobulins"/>
    <property type="match status" value="1"/>
</dbReference>
<dbReference type="SUPFAM" id="SSF49265">
    <property type="entry name" value="Fibronectin type III"/>
    <property type="match status" value="1"/>
</dbReference>
<dbReference type="Pfam" id="PF03629">
    <property type="entry name" value="SASA"/>
    <property type="match status" value="1"/>
</dbReference>
<dbReference type="RefSeq" id="WP_215235069.1">
    <property type="nucleotide sequence ID" value="NZ_CAJRAU010000005.1"/>
</dbReference>
<evidence type="ECO:0000313" key="5">
    <source>
        <dbReference type="EMBL" id="CAG5071790.1"/>
    </source>
</evidence>
<organism evidence="5 6">
    <name type="scientific">Dyadobacter linearis</name>
    <dbReference type="NCBI Taxonomy" id="2823330"/>
    <lineage>
        <taxon>Bacteria</taxon>
        <taxon>Pseudomonadati</taxon>
        <taxon>Bacteroidota</taxon>
        <taxon>Cytophagia</taxon>
        <taxon>Cytophagales</taxon>
        <taxon>Spirosomataceae</taxon>
        <taxon>Dyadobacter</taxon>
    </lineage>
</organism>
<gene>
    <name evidence="5" type="ORF">DYBT9623_03776</name>
</gene>
<proteinExistence type="predicted"/>
<keyword evidence="1" id="KW-0378">Hydrolase</keyword>
<dbReference type="NCBIfam" id="TIGR04183">
    <property type="entry name" value="Por_Secre_tail"/>
    <property type="match status" value="1"/>
</dbReference>
<reference evidence="5 6" key="1">
    <citation type="submission" date="2021-04" db="EMBL/GenBank/DDBJ databases">
        <authorList>
            <person name="Rodrigo-Torres L."/>
            <person name="Arahal R. D."/>
            <person name="Lucena T."/>
        </authorList>
    </citation>
    <scope>NUCLEOTIDE SEQUENCE [LARGE SCALE GENOMIC DNA]</scope>
    <source>
        <strain evidence="5 6">CECT 9623</strain>
    </source>
</reference>
<dbReference type="SUPFAM" id="SSF52266">
    <property type="entry name" value="SGNH hydrolase"/>
    <property type="match status" value="1"/>
</dbReference>
<dbReference type="InterPro" id="IPR003961">
    <property type="entry name" value="FN3_dom"/>
</dbReference>
<evidence type="ECO:0000259" key="3">
    <source>
        <dbReference type="Pfam" id="PF03629"/>
    </source>
</evidence>
<feature type="domain" description="Sialate O-acetylesterase" evidence="3">
    <location>
        <begin position="197"/>
        <end position="349"/>
    </location>
</feature>
<feature type="signal peptide" evidence="2">
    <location>
        <begin position="1"/>
        <end position="21"/>
    </location>
</feature>
<evidence type="ECO:0008006" key="7">
    <source>
        <dbReference type="Google" id="ProtNLM"/>
    </source>
</evidence>
<feature type="chain" id="PRO_5047160058" description="Por secretion system C-terminal sorting domain-containing protein" evidence="2">
    <location>
        <begin position="22"/>
        <end position="665"/>
    </location>
</feature>
<dbReference type="Pfam" id="PF18962">
    <property type="entry name" value="Por_Secre_tail"/>
    <property type="match status" value="1"/>
</dbReference>
<keyword evidence="6" id="KW-1185">Reference proteome</keyword>
<dbReference type="Gene3D" id="3.40.50.1110">
    <property type="entry name" value="SGNH hydrolase"/>
    <property type="match status" value="1"/>
</dbReference>
<name>A0ABM8UTX9_9BACT</name>